<gene>
    <name evidence="3" type="ORF">A5707_15885</name>
</gene>
<name>A0A1A2ZJI9_9MYCO</name>
<dbReference type="EMBL" id="LZKJ01000058">
    <property type="protein sequence ID" value="OBI49848.1"/>
    <property type="molecule type" value="Genomic_DNA"/>
</dbReference>
<dbReference type="PANTHER" id="PTHR43597:SF5">
    <property type="entry name" value="SUFE-LIKE PROTEIN 2, CHLOROPLASTIC"/>
    <property type="match status" value="1"/>
</dbReference>
<dbReference type="InterPro" id="IPR003808">
    <property type="entry name" value="Fe-S_metab-assoc_dom"/>
</dbReference>
<dbReference type="OrthoDB" id="9806335at2"/>
<protein>
    <submittedName>
        <fullName evidence="3">Cysteine desufuration protein SufE</fullName>
    </submittedName>
</protein>
<sequence length="151" mass="16246">MSMPAPLAEVVSDFAEVQGQDKLRLLLEFAEDLPALPGELEEAAMEPVPECQSPLFLHVDAHDPARVRLYFSAPPEAPTTRGFASILATGLDEQSAADILAVPEDFYTDLGLAALISPLRLRGMSAMLARIKRRLRESNGAPADSAPHRGA</sequence>
<organism evidence="3 4">
    <name type="scientific">Mycobacterium kyorinense</name>
    <dbReference type="NCBI Taxonomy" id="487514"/>
    <lineage>
        <taxon>Bacteria</taxon>
        <taxon>Bacillati</taxon>
        <taxon>Actinomycetota</taxon>
        <taxon>Actinomycetes</taxon>
        <taxon>Mycobacteriales</taxon>
        <taxon>Mycobacteriaceae</taxon>
        <taxon>Mycobacterium</taxon>
    </lineage>
</organism>
<feature type="domain" description="Fe-S metabolism associated" evidence="2">
    <location>
        <begin position="12"/>
        <end position="133"/>
    </location>
</feature>
<accession>A0A1A2ZJI9</accession>
<dbReference type="PANTHER" id="PTHR43597">
    <property type="entry name" value="SULFUR ACCEPTOR PROTEIN CSDE"/>
    <property type="match status" value="1"/>
</dbReference>
<evidence type="ECO:0000313" key="4">
    <source>
        <dbReference type="Proteomes" id="UP000093592"/>
    </source>
</evidence>
<comment type="similarity">
    <text evidence="1">Belongs to the SufE family.</text>
</comment>
<evidence type="ECO:0000313" key="3">
    <source>
        <dbReference type="EMBL" id="OBI49848.1"/>
    </source>
</evidence>
<dbReference type="SUPFAM" id="SSF82649">
    <property type="entry name" value="SufE/NifU"/>
    <property type="match status" value="1"/>
</dbReference>
<reference evidence="4" key="1">
    <citation type="submission" date="2016-06" db="EMBL/GenBank/DDBJ databases">
        <authorList>
            <person name="Sutton G."/>
            <person name="Brinkac L."/>
            <person name="Sanka R."/>
            <person name="Adams M."/>
            <person name="Lau E."/>
            <person name="Sam S."/>
            <person name="Sreng N."/>
            <person name="Him V."/>
            <person name="Kerleguer A."/>
            <person name="Cheng S."/>
        </authorList>
    </citation>
    <scope>NUCLEOTIDE SEQUENCE [LARGE SCALE GENOMIC DNA]</scope>
    <source>
        <strain evidence="4">E861</strain>
    </source>
</reference>
<dbReference type="Gene3D" id="3.90.1010.10">
    <property type="match status" value="1"/>
</dbReference>
<dbReference type="Pfam" id="PF02657">
    <property type="entry name" value="SufE"/>
    <property type="match status" value="1"/>
</dbReference>
<evidence type="ECO:0000256" key="1">
    <source>
        <dbReference type="ARBA" id="ARBA00010282"/>
    </source>
</evidence>
<evidence type="ECO:0000259" key="2">
    <source>
        <dbReference type="Pfam" id="PF02657"/>
    </source>
</evidence>
<proteinExistence type="inferred from homology"/>
<dbReference type="RefSeq" id="WP_065013519.1">
    <property type="nucleotide sequence ID" value="NZ_LZKJ01000058.1"/>
</dbReference>
<comment type="caution">
    <text evidence="3">The sequence shown here is derived from an EMBL/GenBank/DDBJ whole genome shotgun (WGS) entry which is preliminary data.</text>
</comment>
<dbReference type="Proteomes" id="UP000093592">
    <property type="component" value="Unassembled WGS sequence"/>
</dbReference>
<dbReference type="AlphaFoldDB" id="A0A1A2ZJI9"/>